<dbReference type="Pfam" id="PF03747">
    <property type="entry name" value="ADP_ribosyl_GH"/>
    <property type="match status" value="1"/>
</dbReference>
<dbReference type="InterPro" id="IPR005502">
    <property type="entry name" value="Ribosyl_crysJ1"/>
</dbReference>
<gene>
    <name evidence="1" type="ORF">ACFPRK_13795</name>
</gene>
<name>A0ABW0B353_9ACTN</name>
<keyword evidence="2" id="KW-1185">Reference proteome</keyword>
<proteinExistence type="predicted"/>
<dbReference type="Proteomes" id="UP001596208">
    <property type="component" value="Unassembled WGS sequence"/>
</dbReference>
<dbReference type="Gene3D" id="1.10.4080.10">
    <property type="entry name" value="ADP-ribosylation/Crystallin J1"/>
    <property type="match status" value="1"/>
</dbReference>
<reference evidence="2" key="1">
    <citation type="journal article" date="2019" name="Int. J. Syst. Evol. Microbiol.">
        <title>The Global Catalogue of Microorganisms (GCM) 10K type strain sequencing project: providing services to taxonomists for standard genome sequencing and annotation.</title>
        <authorList>
            <consortium name="The Broad Institute Genomics Platform"/>
            <consortium name="The Broad Institute Genome Sequencing Center for Infectious Disease"/>
            <person name="Wu L."/>
            <person name="Ma J."/>
        </authorList>
    </citation>
    <scope>NUCLEOTIDE SEQUENCE [LARGE SCALE GENOMIC DNA]</scope>
    <source>
        <strain evidence="2">CGMCC 4.1721</strain>
    </source>
</reference>
<protein>
    <submittedName>
        <fullName evidence="1">ADP-ribosylglycohydrolase family protein</fullName>
    </submittedName>
</protein>
<dbReference type="RefSeq" id="WP_065849107.1">
    <property type="nucleotide sequence ID" value="NZ_JBHSKI010000005.1"/>
</dbReference>
<dbReference type="InterPro" id="IPR050792">
    <property type="entry name" value="ADP-ribosylglycohydrolase"/>
</dbReference>
<sequence>MTVRLTWVQPEDLVGHELRQASQDGRDAGDAARRWYAAGGAPAPERAGASEPSAPRRLRALAGQILDELASLESPLAGDEPTGLSAIRAACPRWPAPRGRPVSFGPDRLHAAWLGRAVGCLLGKPVEKLPLEGIRALARATGNWPLTTWFTARGLPAELAAAHPWNRRSAPTSLAENIDGMPEDDDLNHPLLTVLLLQRHGRGFSTSDLARLWLDELPAGRVFTAERVAYRNLLDGIEPPDTARHRNPFREWIGAQIRADVHGWTHPGDPGAAAEQAHRDAVLTHTANGVYGAMFTAAALAEAAGGETDVHGCLAAGLRVVPPRSRYAHAVRLGIRAARAEADFDTVVDRLHDTYGSTHHWVHVLPNAALLAAALTHADGDFGRSISCAVSGGWDTDSNGATAGSLAGLLAGRAAALPAHWTAPLKNRLATSVPGFGSIGFDTLAELTYQEVRRP</sequence>
<comment type="caution">
    <text evidence="1">The sequence shown here is derived from an EMBL/GenBank/DDBJ whole genome shotgun (WGS) entry which is preliminary data.</text>
</comment>
<dbReference type="PANTHER" id="PTHR16222:SF12">
    <property type="entry name" value="ADP-RIBOSYLGLYCOHYDROLASE-RELATED"/>
    <property type="match status" value="1"/>
</dbReference>
<dbReference type="PANTHER" id="PTHR16222">
    <property type="entry name" value="ADP-RIBOSYLGLYCOHYDROLASE"/>
    <property type="match status" value="1"/>
</dbReference>
<accession>A0ABW0B353</accession>
<dbReference type="InterPro" id="IPR036705">
    <property type="entry name" value="Ribosyl_crysJ1_sf"/>
</dbReference>
<dbReference type="EMBL" id="JBHSKI010000005">
    <property type="protein sequence ID" value="MFC5171668.1"/>
    <property type="molecule type" value="Genomic_DNA"/>
</dbReference>
<organism evidence="1 2">
    <name type="scientific">Streptomyces mutomycini</name>
    <dbReference type="NCBI Taxonomy" id="284036"/>
    <lineage>
        <taxon>Bacteria</taxon>
        <taxon>Bacillati</taxon>
        <taxon>Actinomycetota</taxon>
        <taxon>Actinomycetes</taxon>
        <taxon>Kitasatosporales</taxon>
        <taxon>Streptomycetaceae</taxon>
        <taxon>Streptomyces</taxon>
    </lineage>
</organism>
<evidence type="ECO:0000313" key="2">
    <source>
        <dbReference type="Proteomes" id="UP001596208"/>
    </source>
</evidence>
<evidence type="ECO:0000313" key="1">
    <source>
        <dbReference type="EMBL" id="MFC5171668.1"/>
    </source>
</evidence>
<dbReference type="SUPFAM" id="SSF101478">
    <property type="entry name" value="ADP-ribosylglycohydrolase"/>
    <property type="match status" value="1"/>
</dbReference>